<evidence type="ECO:0000256" key="8">
    <source>
        <dbReference type="SAM" id="Phobius"/>
    </source>
</evidence>
<comment type="subcellular location">
    <subcellularLocation>
        <location evidence="1">Endomembrane system</location>
        <topology evidence="1">Multi-pass membrane protein</topology>
    </subcellularLocation>
</comment>
<feature type="transmembrane region" description="Helical" evidence="8">
    <location>
        <begin position="529"/>
        <end position="549"/>
    </location>
</feature>
<feature type="domain" description="Inner membrane component" evidence="10">
    <location>
        <begin position="59"/>
        <end position="107"/>
    </location>
</feature>
<name>A2FNN8_TRIV3</name>
<dbReference type="PANTHER" id="PTHR31503">
    <property type="entry name" value="VACUOLAR CALCIUM ION TRANSPORTER"/>
    <property type="match status" value="1"/>
</dbReference>
<keyword evidence="4 8" id="KW-0812">Transmembrane</keyword>
<feature type="transmembrane region" description="Helical" evidence="8">
    <location>
        <begin position="301"/>
        <end position="322"/>
    </location>
</feature>
<dbReference type="eggNOG" id="KOG1397">
    <property type="taxonomic scope" value="Eukaryota"/>
</dbReference>
<keyword evidence="12" id="KW-1185">Reference proteome</keyword>
<dbReference type="OrthoDB" id="16982at2759"/>
<gene>
    <name evidence="11" type="ORF">TVAG_427050</name>
</gene>
<feature type="transmembrane region" description="Helical" evidence="8">
    <location>
        <begin position="587"/>
        <end position="608"/>
    </location>
</feature>
<dbReference type="SMR" id="A2FNN8"/>
<dbReference type="STRING" id="5722.A2FNN8"/>
<evidence type="ECO:0000313" key="12">
    <source>
        <dbReference type="Proteomes" id="UP000001542"/>
    </source>
</evidence>
<sequence length="611" mass="68501">MTETPADSGKLDGRPLLPKVLEADDRPTIFGARPASYNRKPFVTPAISFDHLSYVSFQNILWTVLCGWWVSICIVITALLLILTGFGYKIGIRLFGLAKFVLYPFGRYAYLDDAPKPNILGRILFYFFASILIFIPLVISMTLSWELIFYIPMAKFLTCVLSQCFTNIWRLKFARLKHHNAKSGRLPVILTYSSGSFLYFKFSIFGMDVPYINLWPFIIATFYIGYGASEHMKEENSVLFTFVSILATIPCMYVIGVATEIISGRCGLVLGSLINAGFTGLVELILFFFSIKKGLGQVVQSAVTGAFLMNLLVIPGLSMLAAGIKWKEVKLNRKVQSVSGTFLFLAIIAVFFPGVFYNIYRRPNIVCNECNGEKGYFVVSQDSALNCTLCTITNPSLLDSDPVYKTMAKRLMYTTSVLMPIVYGVGLFFSLHTHKYIYDQFEQEQKGEDSVETMSTWICVVVLLVSCVIFSIVCEIVSDVMPPAIDKMKLTERFVGLVFYTMIPAVAEFMNAIRFALEGNMGLSLEIGNQGAMVVTLIQMPALVAISAIIGNKTTEGQFTLMFEMIDVFAVIISVLLRNFMLMENSINYFTGFAFLVIFTLIAVVYYFDPY</sequence>
<dbReference type="RefSeq" id="XP_001306407.1">
    <property type="nucleotide sequence ID" value="XM_001306406.1"/>
</dbReference>
<dbReference type="AlphaFoldDB" id="A2FNN8"/>
<evidence type="ECO:0000259" key="9">
    <source>
        <dbReference type="Pfam" id="PF01699"/>
    </source>
</evidence>
<feature type="transmembrane region" description="Helical" evidence="8">
    <location>
        <begin position="238"/>
        <end position="262"/>
    </location>
</feature>
<evidence type="ECO:0000256" key="5">
    <source>
        <dbReference type="ARBA" id="ARBA00022989"/>
    </source>
</evidence>
<accession>A2FNN8</accession>
<keyword evidence="5 8" id="KW-1133">Transmembrane helix</keyword>
<dbReference type="InterPro" id="IPR005185">
    <property type="entry name" value="YccF"/>
</dbReference>
<dbReference type="GO" id="GO:0006874">
    <property type="term" value="P:intracellular calcium ion homeostasis"/>
    <property type="evidence" value="ECO:0000318"/>
    <property type="project" value="GO_Central"/>
</dbReference>
<dbReference type="EMBL" id="DS113910">
    <property type="protein sequence ID" value="EAX93477.1"/>
    <property type="molecule type" value="Genomic_DNA"/>
</dbReference>
<reference evidence="11" key="1">
    <citation type="submission" date="2006-10" db="EMBL/GenBank/DDBJ databases">
        <authorList>
            <person name="Amadeo P."/>
            <person name="Zhao Q."/>
            <person name="Wortman J."/>
            <person name="Fraser-Liggett C."/>
            <person name="Carlton J."/>
        </authorList>
    </citation>
    <scope>NUCLEOTIDE SEQUENCE</scope>
    <source>
        <strain evidence="11">G3</strain>
    </source>
</reference>
<evidence type="ECO:0000259" key="10">
    <source>
        <dbReference type="Pfam" id="PF03733"/>
    </source>
</evidence>
<dbReference type="GO" id="GO:0012505">
    <property type="term" value="C:endomembrane system"/>
    <property type="evidence" value="ECO:0000318"/>
    <property type="project" value="GO_Central"/>
</dbReference>
<reference evidence="11" key="2">
    <citation type="journal article" date="2007" name="Science">
        <title>Draft genome sequence of the sexually transmitted pathogen Trichomonas vaginalis.</title>
        <authorList>
            <person name="Carlton J.M."/>
            <person name="Hirt R.P."/>
            <person name="Silva J.C."/>
            <person name="Delcher A.L."/>
            <person name="Schatz M."/>
            <person name="Zhao Q."/>
            <person name="Wortman J.R."/>
            <person name="Bidwell S.L."/>
            <person name="Alsmark U.C.M."/>
            <person name="Besteiro S."/>
            <person name="Sicheritz-Ponten T."/>
            <person name="Noel C.J."/>
            <person name="Dacks J.B."/>
            <person name="Foster P.G."/>
            <person name="Simillion C."/>
            <person name="Van de Peer Y."/>
            <person name="Miranda-Saavedra D."/>
            <person name="Barton G.J."/>
            <person name="Westrop G.D."/>
            <person name="Mueller S."/>
            <person name="Dessi D."/>
            <person name="Fiori P.L."/>
            <person name="Ren Q."/>
            <person name="Paulsen I."/>
            <person name="Zhang H."/>
            <person name="Bastida-Corcuera F.D."/>
            <person name="Simoes-Barbosa A."/>
            <person name="Brown M.T."/>
            <person name="Hayes R.D."/>
            <person name="Mukherjee M."/>
            <person name="Okumura C.Y."/>
            <person name="Schneider R."/>
            <person name="Smith A.J."/>
            <person name="Vanacova S."/>
            <person name="Villalvazo M."/>
            <person name="Haas B.J."/>
            <person name="Pertea M."/>
            <person name="Feldblyum T.V."/>
            <person name="Utterback T.R."/>
            <person name="Shu C.L."/>
            <person name="Osoegawa K."/>
            <person name="de Jong P.J."/>
            <person name="Hrdy I."/>
            <person name="Horvathova L."/>
            <person name="Zubacova Z."/>
            <person name="Dolezal P."/>
            <person name="Malik S.B."/>
            <person name="Logsdon J.M. Jr."/>
            <person name="Henze K."/>
            <person name="Gupta A."/>
            <person name="Wang C.C."/>
            <person name="Dunne R.L."/>
            <person name="Upcroft J.A."/>
            <person name="Upcroft P."/>
            <person name="White O."/>
            <person name="Salzberg S.L."/>
            <person name="Tang P."/>
            <person name="Chiu C.-H."/>
            <person name="Lee Y.-S."/>
            <person name="Embley T.M."/>
            <person name="Coombs G.H."/>
            <person name="Mottram J.C."/>
            <person name="Tachezy J."/>
            <person name="Fraser-Liggett C.M."/>
            <person name="Johnson P.J."/>
        </authorList>
    </citation>
    <scope>NUCLEOTIDE SEQUENCE [LARGE SCALE GENOMIC DNA]</scope>
    <source>
        <strain evidence="11">G3</strain>
    </source>
</reference>
<dbReference type="VEuPathDB" id="TrichDB:TVAGG3_0417160"/>
<dbReference type="InParanoid" id="A2FNN8"/>
<feature type="transmembrane region" description="Helical" evidence="8">
    <location>
        <begin position="268"/>
        <end position="289"/>
    </location>
</feature>
<evidence type="ECO:0000256" key="6">
    <source>
        <dbReference type="ARBA" id="ARBA00023065"/>
    </source>
</evidence>
<feature type="transmembrane region" description="Helical" evidence="8">
    <location>
        <begin position="90"/>
        <end position="111"/>
    </location>
</feature>
<dbReference type="FunFam" id="1.20.1420.30:FF:000014">
    <property type="entry name" value="Cation/H+ exchanger protein 2"/>
    <property type="match status" value="1"/>
</dbReference>
<dbReference type="Proteomes" id="UP000001542">
    <property type="component" value="Unassembled WGS sequence"/>
</dbReference>
<evidence type="ECO:0000256" key="1">
    <source>
        <dbReference type="ARBA" id="ARBA00004127"/>
    </source>
</evidence>
<dbReference type="GO" id="GO:0015369">
    <property type="term" value="F:calcium:proton antiporter activity"/>
    <property type="evidence" value="ECO:0000318"/>
    <property type="project" value="GO_Central"/>
</dbReference>
<dbReference type="Pfam" id="PF03733">
    <property type="entry name" value="YccF"/>
    <property type="match status" value="1"/>
</dbReference>
<evidence type="ECO:0000256" key="4">
    <source>
        <dbReference type="ARBA" id="ARBA00022692"/>
    </source>
</evidence>
<feature type="domain" description="Sodium/calcium exchanger membrane region" evidence="9">
    <location>
        <begin position="238"/>
        <end position="430"/>
    </location>
</feature>
<dbReference type="Gene3D" id="1.20.1420.30">
    <property type="entry name" value="NCX, central ion-binding region"/>
    <property type="match status" value="1"/>
</dbReference>
<dbReference type="Pfam" id="PF01699">
    <property type="entry name" value="Na_Ca_ex"/>
    <property type="match status" value="2"/>
</dbReference>
<feature type="transmembrane region" description="Helical" evidence="8">
    <location>
        <begin position="123"/>
        <end position="141"/>
    </location>
</feature>
<evidence type="ECO:0000256" key="2">
    <source>
        <dbReference type="ARBA" id="ARBA00022448"/>
    </source>
</evidence>
<dbReference type="InterPro" id="IPR004837">
    <property type="entry name" value="NaCa_Exmemb"/>
</dbReference>
<keyword evidence="7 8" id="KW-0472">Membrane</keyword>
<feature type="transmembrane region" description="Helical" evidence="8">
    <location>
        <begin position="210"/>
        <end position="226"/>
    </location>
</feature>
<dbReference type="PANTHER" id="PTHR31503:SF10">
    <property type="entry name" value="VNX1 PROTEIN"/>
    <property type="match status" value="1"/>
</dbReference>
<dbReference type="InterPro" id="IPR004713">
    <property type="entry name" value="CaH_exchang"/>
</dbReference>
<feature type="transmembrane region" description="Helical" evidence="8">
    <location>
        <begin position="342"/>
        <end position="360"/>
    </location>
</feature>
<dbReference type="VEuPathDB" id="TrichDB:TVAG_427050"/>
<evidence type="ECO:0000313" key="11">
    <source>
        <dbReference type="EMBL" id="EAX93477.1"/>
    </source>
</evidence>
<feature type="domain" description="Sodium/calcium exchanger membrane region" evidence="9">
    <location>
        <begin position="460"/>
        <end position="606"/>
    </location>
</feature>
<feature type="transmembrane region" description="Helical" evidence="8">
    <location>
        <begin position="454"/>
        <end position="473"/>
    </location>
</feature>
<feature type="transmembrane region" description="Helical" evidence="8">
    <location>
        <begin position="411"/>
        <end position="434"/>
    </location>
</feature>
<evidence type="ECO:0000256" key="7">
    <source>
        <dbReference type="ARBA" id="ARBA00023136"/>
    </source>
</evidence>
<dbReference type="GO" id="GO:0005774">
    <property type="term" value="C:vacuolar membrane"/>
    <property type="evidence" value="ECO:0007669"/>
    <property type="project" value="UniProtKB-ARBA"/>
</dbReference>
<dbReference type="OMA" id="LVCFVSW"/>
<feature type="transmembrane region" description="Helical" evidence="8">
    <location>
        <begin position="561"/>
        <end position="581"/>
    </location>
</feature>
<keyword evidence="2" id="KW-0813">Transport</keyword>
<protein>
    <submittedName>
        <fullName evidence="11">Sodium/calcium exchanger protein</fullName>
    </submittedName>
</protein>
<proteinExistence type="predicted"/>
<dbReference type="GO" id="GO:0070588">
    <property type="term" value="P:calcium ion transmembrane transport"/>
    <property type="evidence" value="ECO:0000318"/>
    <property type="project" value="GO_Central"/>
</dbReference>
<feature type="transmembrane region" description="Helical" evidence="8">
    <location>
        <begin position="60"/>
        <end position="84"/>
    </location>
</feature>
<organism evidence="11 12">
    <name type="scientific">Trichomonas vaginalis (strain ATCC PRA-98 / G3)</name>
    <dbReference type="NCBI Taxonomy" id="412133"/>
    <lineage>
        <taxon>Eukaryota</taxon>
        <taxon>Metamonada</taxon>
        <taxon>Parabasalia</taxon>
        <taxon>Trichomonadida</taxon>
        <taxon>Trichomonadidae</taxon>
        <taxon>Trichomonas</taxon>
    </lineage>
</organism>
<keyword evidence="3" id="KW-0597">Phosphoprotein</keyword>
<dbReference type="KEGG" id="tva:4751195"/>
<keyword evidence="6" id="KW-0406">Ion transport</keyword>
<evidence type="ECO:0000256" key="3">
    <source>
        <dbReference type="ARBA" id="ARBA00022553"/>
    </source>
</evidence>
<feature type="transmembrane region" description="Helical" evidence="8">
    <location>
        <begin position="494"/>
        <end position="517"/>
    </location>
</feature>
<dbReference type="InterPro" id="IPR044880">
    <property type="entry name" value="NCX_ion-bd_dom_sf"/>
</dbReference>
<dbReference type="FunCoup" id="A2FNN8">
    <property type="interactions" value="126"/>
</dbReference>